<dbReference type="PANTHER" id="PTHR30482">
    <property type="entry name" value="HIGH-AFFINITY BRANCHED-CHAIN AMINO ACID TRANSPORT SYSTEM PERMEASE"/>
    <property type="match status" value="1"/>
</dbReference>
<feature type="transmembrane region" description="Helical" evidence="6">
    <location>
        <begin position="127"/>
        <end position="145"/>
    </location>
</feature>
<name>A0A2U2DM22_9HYPH</name>
<dbReference type="CDD" id="cd06581">
    <property type="entry name" value="TM_PBP1_LivM_like"/>
    <property type="match status" value="1"/>
</dbReference>
<accession>A0A2U2DM22</accession>
<protein>
    <submittedName>
        <fullName evidence="7">Branched-chain amino acid ABC transporter permease</fullName>
    </submittedName>
</protein>
<evidence type="ECO:0000256" key="3">
    <source>
        <dbReference type="ARBA" id="ARBA00022692"/>
    </source>
</evidence>
<evidence type="ECO:0000256" key="5">
    <source>
        <dbReference type="ARBA" id="ARBA00023136"/>
    </source>
</evidence>
<keyword evidence="3 6" id="KW-0812">Transmembrane</keyword>
<evidence type="ECO:0000256" key="1">
    <source>
        <dbReference type="ARBA" id="ARBA00004651"/>
    </source>
</evidence>
<evidence type="ECO:0000313" key="8">
    <source>
        <dbReference type="Proteomes" id="UP000245252"/>
    </source>
</evidence>
<keyword evidence="2" id="KW-1003">Cell membrane</keyword>
<sequence>MNTKTIPLERKDVEKTTSLPLRPSSLVAVVVLGVLALVPALVSDSFFIHSLIMILFFAYMSTAWNFVCGYVGQLSLGHTMFSGAGGYCSVLLFTQLGVSPWIGMIFGGFLAAFLSVLIGLPTFRLKGPYFTLTMIACAEILRIWVENTNDFYGIPLKGAEGLVVPSMGDDVWAFQFTSKIPYFYIILIMLAVAIFATRLMERSKLGYCLKAIRGDRDAAEALGINPTRYTTLAFAISAFMTALGGSFYAQFFRYINPERNMGLELSIDMAVMSIIGGQGTVLGPLLGAAILVPIAEAARGTLGGSFLGLHLVIYGLALIACVLYFPKGVIHPLGRFFSRLFGLKETRG</sequence>
<dbReference type="InterPro" id="IPR043428">
    <property type="entry name" value="LivM-like"/>
</dbReference>
<dbReference type="OrthoDB" id="9804361at2"/>
<dbReference type="Proteomes" id="UP000245252">
    <property type="component" value="Unassembled WGS sequence"/>
</dbReference>
<feature type="transmembrane region" description="Helical" evidence="6">
    <location>
        <begin position="229"/>
        <end position="249"/>
    </location>
</feature>
<dbReference type="EMBL" id="QFBC01000011">
    <property type="protein sequence ID" value="PWE54312.1"/>
    <property type="molecule type" value="Genomic_DNA"/>
</dbReference>
<comment type="caution">
    <text evidence="7">The sequence shown here is derived from an EMBL/GenBank/DDBJ whole genome shotgun (WGS) entry which is preliminary data.</text>
</comment>
<gene>
    <name evidence="7" type="ORF">DEM27_21680</name>
</gene>
<feature type="transmembrane region" description="Helical" evidence="6">
    <location>
        <begin position="21"/>
        <end position="41"/>
    </location>
</feature>
<organism evidence="7 8">
    <name type="scientific">Metarhizobium album</name>
    <dbReference type="NCBI Taxonomy" id="2182425"/>
    <lineage>
        <taxon>Bacteria</taxon>
        <taxon>Pseudomonadati</taxon>
        <taxon>Pseudomonadota</taxon>
        <taxon>Alphaproteobacteria</taxon>
        <taxon>Hyphomicrobiales</taxon>
        <taxon>Rhizobiaceae</taxon>
        <taxon>Metarhizobium</taxon>
    </lineage>
</organism>
<keyword evidence="5 6" id="KW-0472">Membrane</keyword>
<dbReference type="InterPro" id="IPR001851">
    <property type="entry name" value="ABC_transp_permease"/>
</dbReference>
<feature type="transmembrane region" description="Helical" evidence="6">
    <location>
        <begin position="269"/>
        <end position="294"/>
    </location>
</feature>
<dbReference type="AlphaFoldDB" id="A0A2U2DM22"/>
<evidence type="ECO:0000256" key="6">
    <source>
        <dbReference type="SAM" id="Phobius"/>
    </source>
</evidence>
<dbReference type="Pfam" id="PF02653">
    <property type="entry name" value="BPD_transp_2"/>
    <property type="match status" value="1"/>
</dbReference>
<feature type="transmembrane region" description="Helical" evidence="6">
    <location>
        <begin position="182"/>
        <end position="200"/>
    </location>
</feature>
<dbReference type="PANTHER" id="PTHR30482:SF10">
    <property type="entry name" value="HIGH-AFFINITY BRANCHED-CHAIN AMINO ACID TRANSPORT PROTEIN BRAE"/>
    <property type="match status" value="1"/>
</dbReference>
<reference evidence="7 8" key="1">
    <citation type="submission" date="2018-05" db="EMBL/GenBank/DDBJ databases">
        <title>The draft genome of strain NS-104.</title>
        <authorList>
            <person name="Hang P."/>
            <person name="Jiang J."/>
        </authorList>
    </citation>
    <scope>NUCLEOTIDE SEQUENCE [LARGE SCALE GENOMIC DNA]</scope>
    <source>
        <strain evidence="7 8">NS-104</strain>
    </source>
</reference>
<comment type="subcellular location">
    <subcellularLocation>
        <location evidence="1">Cell membrane</location>
        <topology evidence="1">Multi-pass membrane protein</topology>
    </subcellularLocation>
</comment>
<feature type="transmembrane region" description="Helical" evidence="6">
    <location>
        <begin position="306"/>
        <end position="325"/>
    </location>
</feature>
<dbReference type="GO" id="GO:0015658">
    <property type="term" value="F:branched-chain amino acid transmembrane transporter activity"/>
    <property type="evidence" value="ECO:0007669"/>
    <property type="project" value="InterPro"/>
</dbReference>
<dbReference type="GO" id="GO:0005886">
    <property type="term" value="C:plasma membrane"/>
    <property type="evidence" value="ECO:0007669"/>
    <property type="project" value="UniProtKB-SubCell"/>
</dbReference>
<dbReference type="RefSeq" id="WP_109460336.1">
    <property type="nucleotide sequence ID" value="NZ_QFBC01000011.1"/>
</dbReference>
<evidence type="ECO:0000256" key="2">
    <source>
        <dbReference type="ARBA" id="ARBA00022475"/>
    </source>
</evidence>
<evidence type="ECO:0000313" key="7">
    <source>
        <dbReference type="EMBL" id="PWE54312.1"/>
    </source>
</evidence>
<proteinExistence type="predicted"/>
<feature type="transmembrane region" description="Helical" evidence="6">
    <location>
        <begin position="47"/>
        <end position="67"/>
    </location>
</feature>
<keyword evidence="4 6" id="KW-1133">Transmembrane helix</keyword>
<feature type="transmembrane region" description="Helical" evidence="6">
    <location>
        <begin position="74"/>
        <end position="94"/>
    </location>
</feature>
<evidence type="ECO:0000256" key="4">
    <source>
        <dbReference type="ARBA" id="ARBA00022989"/>
    </source>
</evidence>
<feature type="transmembrane region" description="Helical" evidence="6">
    <location>
        <begin position="100"/>
        <end position="120"/>
    </location>
</feature>
<keyword evidence="8" id="KW-1185">Reference proteome</keyword>